<evidence type="ECO:0008006" key="3">
    <source>
        <dbReference type="Google" id="ProtNLM"/>
    </source>
</evidence>
<accession>A0AA48LXB8</accession>
<dbReference type="GO" id="GO:0048027">
    <property type="term" value="F:mRNA 5'-UTR binding"/>
    <property type="evidence" value="ECO:0007669"/>
    <property type="project" value="InterPro"/>
</dbReference>
<dbReference type="NCBIfam" id="NF001995">
    <property type="entry name" value="PRK00794.1-1"/>
    <property type="match status" value="1"/>
</dbReference>
<gene>
    <name evidence="2" type="ORF">AMST5_00589</name>
</gene>
<organism evidence="2">
    <name type="scientific">freshwater sediment metagenome</name>
    <dbReference type="NCBI Taxonomy" id="556182"/>
    <lineage>
        <taxon>unclassified sequences</taxon>
        <taxon>metagenomes</taxon>
        <taxon>ecological metagenomes</taxon>
    </lineage>
</organism>
<dbReference type="InterPro" id="IPR009967">
    <property type="entry name" value="Flagellum_FlbT"/>
</dbReference>
<dbReference type="GO" id="GO:0006402">
    <property type="term" value="P:mRNA catabolic process"/>
    <property type="evidence" value="ECO:0007669"/>
    <property type="project" value="InterPro"/>
</dbReference>
<evidence type="ECO:0000256" key="1">
    <source>
        <dbReference type="ARBA" id="ARBA00022884"/>
    </source>
</evidence>
<dbReference type="GO" id="GO:1902209">
    <property type="term" value="P:negative regulation of bacterial-type flagellum assembly"/>
    <property type="evidence" value="ECO:0007669"/>
    <property type="project" value="InterPro"/>
</dbReference>
<name>A0AA48LXB8_9ZZZZ</name>
<keyword evidence="1" id="KW-0694">RNA-binding</keyword>
<proteinExistence type="predicted"/>
<evidence type="ECO:0000313" key="2">
    <source>
        <dbReference type="EMBL" id="CAJ0852822.1"/>
    </source>
</evidence>
<dbReference type="AlphaFoldDB" id="A0AA48LXB8"/>
<dbReference type="PIRSF" id="PIRSF009533">
    <property type="entry name" value="FlbT"/>
    <property type="match status" value="1"/>
</dbReference>
<dbReference type="EMBL" id="OY288114">
    <property type="protein sequence ID" value="CAJ0852822.1"/>
    <property type="molecule type" value="Genomic_DNA"/>
</dbReference>
<reference evidence="2" key="1">
    <citation type="submission" date="2023-07" db="EMBL/GenBank/DDBJ databases">
        <authorList>
            <person name="Pelsma A.J. K."/>
        </authorList>
    </citation>
    <scope>NUCLEOTIDE SEQUENCE</scope>
</reference>
<protein>
    <recommendedName>
        <fullName evidence="3">Flagellar biosynthesis repressor FlbT</fullName>
    </recommendedName>
</protein>
<sequence>MNISLRRGERIFINGAVLRVDRKVCLELLNDVTFLLESHVMQAESATTPLKRLYFVIQTMLMSPNDCETALQLCREMFVSLGGSAHDRRIMDGLRTAVQNIEDKKMFEALKTVRGLFPIEAELIAVNAEGAREVA</sequence>
<dbReference type="Pfam" id="PF07378">
    <property type="entry name" value="FlbT"/>
    <property type="match status" value="1"/>
</dbReference>